<dbReference type="Gene3D" id="2.30.30.60">
    <property type="match status" value="1"/>
</dbReference>
<evidence type="ECO:0000313" key="7">
    <source>
        <dbReference type="EMBL" id="NVI06845.1"/>
    </source>
</evidence>
<keyword evidence="4 5" id="KW-0472">Membrane</keyword>
<evidence type="ECO:0000256" key="3">
    <source>
        <dbReference type="ARBA" id="ARBA00022989"/>
    </source>
</evidence>
<evidence type="ECO:0000256" key="2">
    <source>
        <dbReference type="ARBA" id="ARBA00022692"/>
    </source>
</evidence>
<proteinExistence type="predicted"/>
<keyword evidence="2 5" id="KW-0812">Transmembrane</keyword>
<keyword evidence="8" id="KW-1185">Reference proteome</keyword>
<dbReference type="SMART" id="SM00100">
    <property type="entry name" value="cNMP"/>
    <property type="match status" value="1"/>
</dbReference>
<dbReference type="Pfam" id="PF00027">
    <property type="entry name" value="cNMP_binding"/>
    <property type="match status" value="1"/>
</dbReference>
<dbReference type="CDD" id="cd00038">
    <property type="entry name" value="CAP_ED"/>
    <property type="match status" value="1"/>
</dbReference>
<dbReference type="EMBL" id="VOMC01000027">
    <property type="protein sequence ID" value="NVI06845.1"/>
    <property type="molecule type" value="Genomic_DNA"/>
</dbReference>
<comment type="caution">
    <text evidence="7">The sequence shown here is derived from an EMBL/GenBank/DDBJ whole genome shotgun (WGS) entry which is preliminary data.</text>
</comment>
<feature type="transmembrane region" description="Helical" evidence="5">
    <location>
        <begin position="70"/>
        <end position="90"/>
    </location>
</feature>
<keyword evidence="3 5" id="KW-1133">Transmembrane helix</keyword>
<accession>A0ABX2NQW6</accession>
<organism evidence="7 8">
    <name type="scientific">Paraburkholderia youngii</name>
    <dbReference type="NCBI Taxonomy" id="2782701"/>
    <lineage>
        <taxon>Bacteria</taxon>
        <taxon>Pseudomonadati</taxon>
        <taxon>Pseudomonadota</taxon>
        <taxon>Betaproteobacteria</taxon>
        <taxon>Burkholderiales</taxon>
        <taxon>Burkholderiaceae</taxon>
        <taxon>Paraburkholderia</taxon>
    </lineage>
</organism>
<sequence length="487" mass="52778">MNQILYPCGAAGINVLVLLWSPGRRQPILHAALKCALFVLLTVSMLRYGIVPTQAAHRFSDPSVHFLHGVLETGWWLLAAATTMAVVRAYYVVGYRLRQNRFTLDVIAALLYLGAVIAIVADVFDIPLKGVLATSGALAIVLGLALQSTLSDLFSGLLINATSPYRVGDSVTLDEIADGEVVEVTWRATHIAKANRDMVVVPNSVIAKSRIVNRSFPLGPHATVARFETTTQLRPSEVVHALELAVQTCVGISQDPKPSVATTSIGRRTAMYDVTLFRTGERSEVEVLNKFYDAAHRHLESITVPLEHGNEVADIPGGTLAYRLVEAIGIFGMLSKDQRIQLAKSLVRRECAPGQVLLAAGTCSQSISIVGYGVVAASATEDSGGHYDIVRLGPREYFGESGPIAGVASMVAFVARTYVIVYELPDHAVMNLLKQHADVAHAFAAKLEARERKGQALMQVSPEVHMAENGLMQWLHRCIEAIHHKLA</sequence>
<feature type="transmembrane region" description="Helical" evidence="5">
    <location>
        <begin position="31"/>
        <end position="50"/>
    </location>
</feature>
<evidence type="ECO:0000313" key="8">
    <source>
        <dbReference type="Proteomes" id="UP000821598"/>
    </source>
</evidence>
<feature type="transmembrane region" description="Helical" evidence="5">
    <location>
        <begin position="102"/>
        <end position="120"/>
    </location>
</feature>
<dbReference type="InterPro" id="IPR016846">
    <property type="entry name" value="cNMP-bd_ion_channel"/>
</dbReference>
<dbReference type="Gene3D" id="2.60.120.10">
    <property type="entry name" value="Jelly Rolls"/>
    <property type="match status" value="1"/>
</dbReference>
<dbReference type="InterPro" id="IPR006685">
    <property type="entry name" value="MscS_channel_2nd"/>
</dbReference>
<dbReference type="InterPro" id="IPR000595">
    <property type="entry name" value="cNMP-bd_dom"/>
</dbReference>
<dbReference type="SUPFAM" id="SSF51206">
    <property type="entry name" value="cAMP-binding domain-like"/>
    <property type="match status" value="1"/>
</dbReference>
<comment type="subcellular location">
    <subcellularLocation>
        <location evidence="1">Membrane</location>
    </subcellularLocation>
</comment>
<dbReference type="InterPro" id="IPR023408">
    <property type="entry name" value="MscS_beta-dom_sf"/>
</dbReference>
<dbReference type="Pfam" id="PF00924">
    <property type="entry name" value="MS_channel_2nd"/>
    <property type="match status" value="1"/>
</dbReference>
<evidence type="ECO:0000256" key="4">
    <source>
        <dbReference type="ARBA" id="ARBA00023136"/>
    </source>
</evidence>
<dbReference type="PANTHER" id="PTHR30566">
    <property type="entry name" value="YNAI-RELATED MECHANOSENSITIVE ION CHANNEL"/>
    <property type="match status" value="1"/>
</dbReference>
<dbReference type="PIRSF" id="PIRSF026673">
    <property type="entry name" value="UCP026673_ion_chan"/>
    <property type="match status" value="1"/>
</dbReference>
<dbReference type="SUPFAM" id="SSF50182">
    <property type="entry name" value="Sm-like ribonucleoproteins"/>
    <property type="match status" value="1"/>
</dbReference>
<name>A0ABX2NQW6_9BURK</name>
<dbReference type="PANTHER" id="PTHR30566:SF5">
    <property type="entry name" value="MECHANOSENSITIVE ION CHANNEL PROTEIN 1, MITOCHONDRIAL-RELATED"/>
    <property type="match status" value="1"/>
</dbReference>
<dbReference type="InterPro" id="IPR010920">
    <property type="entry name" value="LSM_dom_sf"/>
</dbReference>
<evidence type="ECO:0000256" key="5">
    <source>
        <dbReference type="SAM" id="Phobius"/>
    </source>
</evidence>
<protein>
    <submittedName>
        <fullName evidence="7">Mechanosensitive ion channel</fullName>
    </submittedName>
</protein>
<dbReference type="Proteomes" id="UP000821598">
    <property type="component" value="Unassembled WGS sequence"/>
</dbReference>
<feature type="domain" description="Cyclic nucleotide-binding" evidence="6">
    <location>
        <begin position="330"/>
        <end position="450"/>
    </location>
</feature>
<dbReference type="InterPro" id="IPR014710">
    <property type="entry name" value="RmlC-like_jellyroll"/>
</dbReference>
<evidence type="ECO:0000256" key="1">
    <source>
        <dbReference type="ARBA" id="ARBA00004370"/>
    </source>
</evidence>
<dbReference type="InterPro" id="IPR018490">
    <property type="entry name" value="cNMP-bd_dom_sf"/>
</dbReference>
<reference evidence="7 8" key="1">
    <citation type="submission" date="2019-08" db="EMBL/GenBank/DDBJ databases">
        <title>Paraburkholderia simonii sp. nov. and P. youngii sp. nov. Brazilian and Mexican Mimosa-associated rhizobia.</title>
        <authorList>
            <person name="Mavima L."/>
            <person name="Beukes C.W."/>
            <person name="Palmer M."/>
            <person name="De Meyer S.E."/>
            <person name="James E.K."/>
            <person name="Maluk M."/>
            <person name="Avontuur J.R."/>
            <person name="Chan W.Y."/>
            <person name="Venter S.N."/>
            <person name="Steenkamp E.T."/>
        </authorList>
    </citation>
    <scope>NUCLEOTIDE SEQUENCE [LARGE SCALE GENOMIC DNA]</scope>
    <source>
        <strain evidence="7 8">JPY454</strain>
    </source>
</reference>
<dbReference type="PROSITE" id="PS50042">
    <property type="entry name" value="CNMP_BINDING_3"/>
    <property type="match status" value="1"/>
</dbReference>
<gene>
    <name evidence="7" type="ORF">FSB64_24410</name>
</gene>
<dbReference type="Gene3D" id="1.10.287.1260">
    <property type="match status" value="1"/>
</dbReference>
<evidence type="ECO:0000259" key="6">
    <source>
        <dbReference type="PROSITE" id="PS50042"/>
    </source>
</evidence>